<dbReference type="CDD" id="cd06849">
    <property type="entry name" value="lipoyl_domain"/>
    <property type="match status" value="2"/>
</dbReference>
<proteinExistence type="inferred from homology"/>
<evidence type="ECO:0000256" key="4">
    <source>
        <dbReference type="ARBA" id="ARBA00022630"/>
    </source>
</evidence>
<evidence type="ECO:0000256" key="3">
    <source>
        <dbReference type="ARBA" id="ARBA00012608"/>
    </source>
</evidence>
<dbReference type="InterPro" id="IPR023753">
    <property type="entry name" value="FAD/NAD-binding_dom"/>
</dbReference>
<dbReference type="Gene3D" id="3.30.390.30">
    <property type="match status" value="1"/>
</dbReference>
<gene>
    <name evidence="14" type="primary">lpdA</name>
    <name evidence="14" type="ORF">KDM90_09210</name>
</gene>
<comment type="miscellaneous">
    <text evidence="12">The active site is a redox-active disulfide bond.</text>
</comment>
<comment type="catalytic activity">
    <reaction evidence="11 12">
        <text>N(6)-[(R)-dihydrolipoyl]-L-lysyl-[protein] + NAD(+) = N(6)-[(R)-lipoyl]-L-lysyl-[protein] + NADH + H(+)</text>
        <dbReference type="Rhea" id="RHEA:15045"/>
        <dbReference type="Rhea" id="RHEA-COMP:10474"/>
        <dbReference type="Rhea" id="RHEA-COMP:10475"/>
        <dbReference type="ChEBI" id="CHEBI:15378"/>
        <dbReference type="ChEBI" id="CHEBI:57540"/>
        <dbReference type="ChEBI" id="CHEBI:57945"/>
        <dbReference type="ChEBI" id="CHEBI:83099"/>
        <dbReference type="ChEBI" id="CHEBI:83100"/>
        <dbReference type="EC" id="1.8.1.4"/>
    </reaction>
</comment>
<dbReference type="NCBIfam" id="TIGR01350">
    <property type="entry name" value="lipoamide_DH"/>
    <property type="match status" value="1"/>
</dbReference>
<dbReference type="InterPro" id="IPR004099">
    <property type="entry name" value="Pyr_nucl-diS_OxRdtase_dimer"/>
</dbReference>
<sequence>MSTIEVKVPDIGDFKEVEIIEVMVKVGDTIKVDQSLITVESDKASMEIPSSHAGVVKELKVKVGDKIAEGSIVLVVEAAGAAAPASAPASAPAASAPASAAAPVAAAAAPAVSSGPIDVKVPDIGDFKEVEVIEVMVKVGDTVKVDQSLVTVESDKASMEIPSSHAGVVKELKVKVGDKVAEGSLLIVVEGVASAPVGQAVAAAPVAPAPTVNAPAVAAPLASSYAGTVDIECDMMVLGAGPGGYSAAFRSADLGMSTVLVERYSTLGGVCLNVGCIPSKALLHVAAVIDETAAMSGHGVTFAKPQIDLDALRAHKDGVIKQMTGGLAGMAKARKVNVVQGLGQFVSPHHIEVTAADGSKKVVQFKQAIISAGSSVVKLPFVPEDPRIVDSTGALELRQIPKRMLVIGGGIIGLEMATVYSTLGARIDVVEMMDGLMQGADRDMVKVWQKHNQHRFDNVMTKTKTVGVEALPEGIKVTFEAAEAGATAPAPQLYDLVLVAVGRSPNGKKIAADKAGVAVTDRGFIHVDKQMRTNVPHIFAIGDLVGQPMLAHKAVHEAHVAAEAAAGHKAFFDATVIPSVAYTDPEVAWVGVTEDEAKAKGMAIEKGVFPWAASGRAVANGRAEGFTKLIFDAESKRIIGGGIVGTHAGDMIGEVAVAIEMGADAVDIGKTIHPHPTLGESIGMAAEVYKGVCTDLPPQRKK</sequence>
<comment type="similarity">
    <text evidence="2 12">Belongs to the class-I pyridine nucleotide-disulfide oxidoreductase family.</text>
</comment>
<evidence type="ECO:0000256" key="7">
    <source>
        <dbReference type="ARBA" id="ARBA00023002"/>
    </source>
</evidence>
<comment type="caution">
    <text evidence="14">The sequence shown here is derived from an EMBL/GenBank/DDBJ whole genome shotgun (WGS) entry which is preliminary data.</text>
</comment>
<evidence type="ECO:0000256" key="12">
    <source>
        <dbReference type="RuleBase" id="RU003692"/>
    </source>
</evidence>
<dbReference type="Pfam" id="PF07992">
    <property type="entry name" value="Pyr_redox_2"/>
    <property type="match status" value="1"/>
</dbReference>
<dbReference type="PANTHER" id="PTHR22912">
    <property type="entry name" value="DISULFIDE OXIDOREDUCTASE"/>
    <property type="match status" value="1"/>
</dbReference>
<dbReference type="PROSITE" id="PS50968">
    <property type="entry name" value="BIOTINYL_LIPOYL"/>
    <property type="match status" value="2"/>
</dbReference>
<dbReference type="Pfam" id="PF00364">
    <property type="entry name" value="Biotin_lipoyl"/>
    <property type="match status" value="2"/>
</dbReference>
<dbReference type="FunFam" id="2.40.50.100:FF:000009">
    <property type="entry name" value="Acetyltransferase component of pyruvate dehydrogenase complex"/>
    <property type="match status" value="2"/>
</dbReference>
<keyword evidence="6 12" id="KW-0274">FAD</keyword>
<comment type="cofactor">
    <cofactor evidence="1">
        <name>(R)-lipoate</name>
        <dbReference type="ChEBI" id="CHEBI:83088"/>
    </cofactor>
</comment>
<evidence type="ECO:0000256" key="10">
    <source>
        <dbReference type="ARBA" id="ARBA00023284"/>
    </source>
</evidence>
<accession>A0A941IGM9</accession>
<evidence type="ECO:0000256" key="1">
    <source>
        <dbReference type="ARBA" id="ARBA00001938"/>
    </source>
</evidence>
<dbReference type="InterPro" id="IPR003016">
    <property type="entry name" value="2-oxoA_DH_lipoyl-BS"/>
</dbReference>
<dbReference type="Gene3D" id="3.50.50.60">
    <property type="entry name" value="FAD/NAD(P)-binding domain"/>
    <property type="match status" value="2"/>
</dbReference>
<dbReference type="FunFam" id="3.30.390.30:FF:000001">
    <property type="entry name" value="Dihydrolipoyl dehydrogenase"/>
    <property type="match status" value="1"/>
</dbReference>
<dbReference type="Pfam" id="PF02852">
    <property type="entry name" value="Pyr_redox_dim"/>
    <property type="match status" value="1"/>
</dbReference>
<dbReference type="PROSITE" id="PS00189">
    <property type="entry name" value="LIPOYL"/>
    <property type="match status" value="2"/>
</dbReference>
<dbReference type="InterPro" id="IPR050151">
    <property type="entry name" value="Class-I_Pyr_Nuc-Dis_Oxidored"/>
</dbReference>
<keyword evidence="15" id="KW-1185">Reference proteome</keyword>
<dbReference type="GO" id="GO:0006103">
    <property type="term" value="P:2-oxoglutarate metabolic process"/>
    <property type="evidence" value="ECO:0007669"/>
    <property type="project" value="TreeGrafter"/>
</dbReference>
<keyword evidence="4 12" id="KW-0285">Flavoprotein</keyword>
<reference evidence="14" key="1">
    <citation type="submission" date="2021-04" db="EMBL/GenBank/DDBJ databases">
        <title>novel species isolated from subtropical streams in China.</title>
        <authorList>
            <person name="Lu H."/>
        </authorList>
    </citation>
    <scope>NUCLEOTIDE SEQUENCE</scope>
    <source>
        <strain evidence="14">FT137W</strain>
    </source>
</reference>
<dbReference type="Gene3D" id="2.40.50.100">
    <property type="match status" value="2"/>
</dbReference>
<dbReference type="InterPro" id="IPR012999">
    <property type="entry name" value="Pyr_OxRdtase_I_AS"/>
</dbReference>
<evidence type="ECO:0000256" key="9">
    <source>
        <dbReference type="ARBA" id="ARBA00023157"/>
    </source>
</evidence>
<keyword evidence="10 12" id="KW-0676">Redox-active center</keyword>
<keyword evidence="8 12" id="KW-0520">NAD</keyword>
<keyword evidence="5" id="KW-0450">Lipoyl</keyword>
<dbReference type="PRINTS" id="PR00368">
    <property type="entry name" value="FADPNR"/>
</dbReference>
<dbReference type="InterPro" id="IPR016156">
    <property type="entry name" value="FAD/NAD-linked_Rdtase_dimer_sf"/>
</dbReference>
<dbReference type="GO" id="GO:0004148">
    <property type="term" value="F:dihydrolipoyl dehydrogenase (NADH) activity"/>
    <property type="evidence" value="ECO:0007669"/>
    <property type="project" value="UniProtKB-EC"/>
</dbReference>
<evidence type="ECO:0000313" key="14">
    <source>
        <dbReference type="EMBL" id="MBR7800175.1"/>
    </source>
</evidence>
<organism evidence="14 15">
    <name type="scientific">Undibacterium fentianense</name>
    <dbReference type="NCBI Taxonomy" id="2828728"/>
    <lineage>
        <taxon>Bacteria</taxon>
        <taxon>Pseudomonadati</taxon>
        <taxon>Pseudomonadota</taxon>
        <taxon>Betaproteobacteria</taxon>
        <taxon>Burkholderiales</taxon>
        <taxon>Oxalobacteraceae</taxon>
        <taxon>Undibacterium</taxon>
    </lineage>
</organism>
<evidence type="ECO:0000256" key="8">
    <source>
        <dbReference type="ARBA" id="ARBA00023027"/>
    </source>
</evidence>
<evidence type="ECO:0000256" key="2">
    <source>
        <dbReference type="ARBA" id="ARBA00007532"/>
    </source>
</evidence>
<protein>
    <recommendedName>
        <fullName evidence="3 12">Dihydrolipoyl dehydrogenase</fullName>
        <ecNumber evidence="3 12">1.8.1.4</ecNumber>
    </recommendedName>
</protein>
<dbReference type="InterPro" id="IPR006258">
    <property type="entry name" value="Lipoamide_DH"/>
</dbReference>
<dbReference type="EC" id="1.8.1.4" evidence="3 12"/>
<dbReference type="SUPFAM" id="SSF55424">
    <property type="entry name" value="FAD/NAD-linked reductases, dimerisation (C-terminal) domain"/>
    <property type="match status" value="1"/>
</dbReference>
<evidence type="ECO:0000256" key="6">
    <source>
        <dbReference type="ARBA" id="ARBA00022827"/>
    </source>
</evidence>
<dbReference type="Proteomes" id="UP000678545">
    <property type="component" value="Unassembled WGS sequence"/>
</dbReference>
<keyword evidence="7 12" id="KW-0560">Oxidoreductase</keyword>
<evidence type="ECO:0000259" key="13">
    <source>
        <dbReference type="PROSITE" id="PS50968"/>
    </source>
</evidence>
<keyword evidence="9" id="KW-1015">Disulfide bond</keyword>
<evidence type="ECO:0000313" key="15">
    <source>
        <dbReference type="Proteomes" id="UP000678545"/>
    </source>
</evidence>
<dbReference type="RefSeq" id="WP_212675303.1">
    <property type="nucleotide sequence ID" value="NZ_JAGSPJ010000003.1"/>
</dbReference>
<dbReference type="InterPro" id="IPR000089">
    <property type="entry name" value="Biotin_lipoyl"/>
</dbReference>
<dbReference type="GO" id="GO:0050660">
    <property type="term" value="F:flavin adenine dinucleotide binding"/>
    <property type="evidence" value="ECO:0007669"/>
    <property type="project" value="InterPro"/>
</dbReference>
<dbReference type="AlphaFoldDB" id="A0A941IGM9"/>
<dbReference type="PROSITE" id="PS00076">
    <property type="entry name" value="PYRIDINE_REDOX_1"/>
    <property type="match status" value="1"/>
</dbReference>
<dbReference type="EMBL" id="JAGSPJ010000003">
    <property type="protein sequence ID" value="MBR7800175.1"/>
    <property type="molecule type" value="Genomic_DNA"/>
</dbReference>
<dbReference type="InterPro" id="IPR036188">
    <property type="entry name" value="FAD/NAD-bd_sf"/>
</dbReference>
<dbReference type="InterPro" id="IPR011053">
    <property type="entry name" value="Single_hybrid_motif"/>
</dbReference>
<evidence type="ECO:0000256" key="11">
    <source>
        <dbReference type="ARBA" id="ARBA00049187"/>
    </source>
</evidence>
<feature type="domain" description="Lipoyl-binding" evidence="13">
    <location>
        <begin position="116"/>
        <end position="190"/>
    </location>
</feature>
<dbReference type="SUPFAM" id="SSF51905">
    <property type="entry name" value="FAD/NAD(P)-binding domain"/>
    <property type="match status" value="1"/>
</dbReference>
<name>A0A941IGM9_9BURK</name>
<comment type="cofactor">
    <cofactor evidence="12">
        <name>FAD</name>
        <dbReference type="ChEBI" id="CHEBI:57692"/>
    </cofactor>
    <text evidence="12">Binds 1 FAD per subunit.</text>
</comment>
<dbReference type="PRINTS" id="PR00411">
    <property type="entry name" value="PNDRDTASEI"/>
</dbReference>
<dbReference type="PANTHER" id="PTHR22912:SF160">
    <property type="entry name" value="DIHYDROLIPOYL DEHYDROGENASE"/>
    <property type="match status" value="1"/>
</dbReference>
<evidence type="ECO:0000256" key="5">
    <source>
        <dbReference type="ARBA" id="ARBA00022823"/>
    </source>
</evidence>
<feature type="domain" description="Lipoyl-binding" evidence="13">
    <location>
        <begin position="3"/>
        <end position="77"/>
    </location>
</feature>
<dbReference type="SUPFAM" id="SSF51230">
    <property type="entry name" value="Single hybrid motif"/>
    <property type="match status" value="2"/>
</dbReference>